<evidence type="ECO:0000256" key="4">
    <source>
        <dbReference type="ARBA" id="ARBA00023136"/>
    </source>
</evidence>
<gene>
    <name evidence="7" type="ORF">F3087_15800</name>
</gene>
<keyword evidence="2 5" id="KW-0812">Transmembrane</keyword>
<keyword evidence="8" id="KW-1185">Reference proteome</keyword>
<accession>A0A5N0EHL4</accession>
<sequence length="502" mass="51598">MTALADAVARSFSAGEPERPAVSPLRALGRRQLSGAELLGQSVATTAPAASMVLLPVTMLSHETLLPGLITIVVATVVTTLIAGCVAQFARRLAASGGLYTFVFQGLGTRAALTCGVGMLVKYLGSAALTMYFGGQSAIAVAAQLGVHLHGWRVAAVYLAIAAAIGGALVRGVRFAAVVILAVEACSLTFIAGLMLLSGTPGEVPITAPSTDGPGVLLVALSALFALAGFESATFFAPETRRPLVTVPRTVLFTPVLCGALFIFAAWAAWSGRAGVLVNAYLHGTATGVSPLVVIVLDIGLTCSWLASSMASSNAASRLVYSMSLEGVLPRVFTRVNRRLRTPQVALAAIVLAVAAGDMVFVALDGVPNEAKMIVRTAIAAAYLLVAVASVRFLRRIHEIRPLDTYFARIGGTAIAAMFGALLVFGTPGSILAFAATAVSVAAASLLWHRYLRVAHPRTLTTIGVFDSPESADVLPGAGVFAVNARGTIALVGARHTDASGP</sequence>
<keyword evidence="4 5" id="KW-0472">Membrane</keyword>
<evidence type="ECO:0000256" key="3">
    <source>
        <dbReference type="ARBA" id="ARBA00022989"/>
    </source>
</evidence>
<feature type="transmembrane region" description="Helical" evidence="5">
    <location>
        <begin position="373"/>
        <end position="394"/>
    </location>
</feature>
<dbReference type="InterPro" id="IPR050367">
    <property type="entry name" value="APC_superfamily"/>
</dbReference>
<dbReference type="AlphaFoldDB" id="A0A5N0EHL4"/>
<feature type="transmembrane region" description="Helical" evidence="5">
    <location>
        <begin position="406"/>
        <end position="425"/>
    </location>
</feature>
<comment type="subcellular location">
    <subcellularLocation>
        <location evidence="1">Membrane</location>
        <topology evidence="1">Multi-pass membrane protein</topology>
    </subcellularLocation>
</comment>
<feature type="transmembrane region" description="Helical" evidence="5">
    <location>
        <begin position="345"/>
        <end position="367"/>
    </location>
</feature>
<dbReference type="EMBL" id="VXLC01000004">
    <property type="protein sequence ID" value="KAA8888473.1"/>
    <property type="molecule type" value="Genomic_DNA"/>
</dbReference>
<feature type="transmembrane region" description="Helical" evidence="5">
    <location>
        <begin position="217"/>
        <end position="238"/>
    </location>
</feature>
<dbReference type="PANTHER" id="PTHR42770">
    <property type="entry name" value="AMINO ACID TRANSPORTER-RELATED"/>
    <property type="match status" value="1"/>
</dbReference>
<feature type="transmembrane region" description="Helical" evidence="5">
    <location>
        <begin position="250"/>
        <end position="270"/>
    </location>
</feature>
<organism evidence="7 8">
    <name type="scientific">Nocardia colli</name>
    <dbReference type="NCBI Taxonomy" id="2545717"/>
    <lineage>
        <taxon>Bacteria</taxon>
        <taxon>Bacillati</taxon>
        <taxon>Actinomycetota</taxon>
        <taxon>Actinomycetes</taxon>
        <taxon>Mycobacteriales</taxon>
        <taxon>Nocardiaceae</taxon>
        <taxon>Nocardia</taxon>
    </lineage>
</organism>
<evidence type="ECO:0000256" key="5">
    <source>
        <dbReference type="SAM" id="Phobius"/>
    </source>
</evidence>
<evidence type="ECO:0000313" key="8">
    <source>
        <dbReference type="Proteomes" id="UP000323876"/>
    </source>
</evidence>
<feature type="domain" description="Amino acid permease/ SLC12A" evidence="6">
    <location>
        <begin position="66"/>
        <end position="397"/>
    </location>
</feature>
<dbReference type="PIRSF" id="PIRSF006060">
    <property type="entry name" value="AA_transporter"/>
    <property type="match status" value="1"/>
</dbReference>
<dbReference type="GO" id="GO:0016020">
    <property type="term" value="C:membrane"/>
    <property type="evidence" value="ECO:0007669"/>
    <property type="project" value="UniProtKB-SubCell"/>
</dbReference>
<feature type="transmembrane region" description="Helical" evidence="5">
    <location>
        <begin position="290"/>
        <end position="308"/>
    </location>
</feature>
<evidence type="ECO:0000256" key="1">
    <source>
        <dbReference type="ARBA" id="ARBA00004141"/>
    </source>
</evidence>
<dbReference type="PANTHER" id="PTHR42770:SF7">
    <property type="entry name" value="MEMBRANE PROTEIN"/>
    <property type="match status" value="1"/>
</dbReference>
<feature type="transmembrane region" description="Helical" evidence="5">
    <location>
        <begin position="177"/>
        <end position="197"/>
    </location>
</feature>
<comment type="caution">
    <text evidence="7">The sequence shown here is derived from an EMBL/GenBank/DDBJ whole genome shotgun (WGS) entry which is preliminary data.</text>
</comment>
<dbReference type="RefSeq" id="WP_150402638.1">
    <property type="nucleotide sequence ID" value="NZ_VXLC01000004.1"/>
</dbReference>
<evidence type="ECO:0000313" key="7">
    <source>
        <dbReference type="EMBL" id="KAA8888473.1"/>
    </source>
</evidence>
<dbReference type="Pfam" id="PF00324">
    <property type="entry name" value="AA_permease"/>
    <property type="match status" value="1"/>
</dbReference>
<feature type="transmembrane region" description="Helical" evidence="5">
    <location>
        <begin position="38"/>
        <end position="59"/>
    </location>
</feature>
<keyword evidence="3 5" id="KW-1133">Transmembrane helix</keyword>
<dbReference type="Gene3D" id="1.20.1740.10">
    <property type="entry name" value="Amino acid/polyamine transporter I"/>
    <property type="match status" value="1"/>
</dbReference>
<protein>
    <submittedName>
        <fullName evidence="7">APC family permease</fullName>
    </submittedName>
</protein>
<feature type="transmembrane region" description="Helical" evidence="5">
    <location>
        <begin position="65"/>
        <end position="90"/>
    </location>
</feature>
<dbReference type="InterPro" id="IPR004841">
    <property type="entry name" value="AA-permease/SLC12A_dom"/>
</dbReference>
<dbReference type="OrthoDB" id="3790922at2"/>
<evidence type="ECO:0000256" key="2">
    <source>
        <dbReference type="ARBA" id="ARBA00022692"/>
    </source>
</evidence>
<dbReference type="GO" id="GO:0055085">
    <property type="term" value="P:transmembrane transport"/>
    <property type="evidence" value="ECO:0007669"/>
    <property type="project" value="InterPro"/>
</dbReference>
<dbReference type="Proteomes" id="UP000323876">
    <property type="component" value="Unassembled WGS sequence"/>
</dbReference>
<feature type="transmembrane region" description="Helical" evidence="5">
    <location>
        <begin position="431"/>
        <end position="448"/>
    </location>
</feature>
<feature type="transmembrane region" description="Helical" evidence="5">
    <location>
        <begin position="152"/>
        <end position="170"/>
    </location>
</feature>
<name>A0A5N0EHL4_9NOCA</name>
<evidence type="ECO:0000259" key="6">
    <source>
        <dbReference type="Pfam" id="PF00324"/>
    </source>
</evidence>
<proteinExistence type="predicted"/>
<reference evidence="7 8" key="1">
    <citation type="submission" date="2019-09" db="EMBL/GenBank/DDBJ databases">
        <authorList>
            <person name="Wang X."/>
        </authorList>
    </citation>
    <scope>NUCLEOTIDE SEQUENCE [LARGE SCALE GENOMIC DNA]</scope>
    <source>
        <strain evidence="7 8">CICC 11023</strain>
    </source>
</reference>